<dbReference type="GO" id="GO:0008270">
    <property type="term" value="F:zinc ion binding"/>
    <property type="evidence" value="ECO:0007669"/>
    <property type="project" value="UniProtKB-KW"/>
</dbReference>
<accession>W5NKL1</accession>
<dbReference type="InterPro" id="IPR003877">
    <property type="entry name" value="SPRY_dom"/>
</dbReference>
<keyword evidence="4" id="KW-0862">Zinc</keyword>
<keyword evidence="11" id="KW-1185">Reference proteome</keyword>
<sequence>TMAEPSTSTAQTCLACTVCLETLKDPVTLPCGHHFCMGCIKSCWDRDNPDCVYKCPQCRKDFPKRPILHRNTVLAAAVDKLRSGMKRPYPSESTAGPGDVLCDVCTGSQVRAVKSCLVCLASYCQTHLQPHCEAAPLKRHQLVEATGQLQEKICSSHDKPLEVYCHTDQRCICMLCTMDEHRGHDTVSAAAGRTEKQKACTAAKPHLLQLRAAPGSQAEDVFFRDACQLTLDPNTAHRHLRLSEGNRRVTWSREPQQYPDHPERFDSEFQVLCREGLSGTHCYWEVEWRGIDIDIGVTYKGLGRRGWGDRSLLGRNDQSWSLYCSRSSCSFWHNGKKTAVAAPPSSRIGVYVDHRAGTLSFYSVSGDTATLLHRVQASFTAPLYPGVRFGPHVWFGFNFVVPSVSLCE</sequence>
<dbReference type="CDD" id="cd16040">
    <property type="entry name" value="SPRY_PRY_SNTX"/>
    <property type="match status" value="1"/>
</dbReference>
<evidence type="ECO:0000259" key="9">
    <source>
        <dbReference type="PROSITE" id="PS50188"/>
    </source>
</evidence>
<protein>
    <submittedName>
        <fullName evidence="10">Tripartite motif-containing protein 16-like</fullName>
    </submittedName>
</protein>
<dbReference type="GO" id="GO:0005737">
    <property type="term" value="C:cytoplasm"/>
    <property type="evidence" value="ECO:0007669"/>
    <property type="project" value="UniProtKB-ARBA"/>
</dbReference>
<dbReference type="PROSITE" id="PS50089">
    <property type="entry name" value="ZF_RING_2"/>
    <property type="match status" value="1"/>
</dbReference>
<dbReference type="InterPro" id="IPR000315">
    <property type="entry name" value="Znf_B-box"/>
</dbReference>
<dbReference type="SUPFAM" id="SSF57850">
    <property type="entry name" value="RING/U-box"/>
    <property type="match status" value="1"/>
</dbReference>
<keyword evidence="2" id="KW-0479">Metal-binding</keyword>
<dbReference type="EMBL" id="AHAT01037859">
    <property type="status" value="NOT_ANNOTATED_CDS"/>
    <property type="molecule type" value="Genomic_DNA"/>
</dbReference>
<dbReference type="InterPro" id="IPR013083">
    <property type="entry name" value="Znf_RING/FYVE/PHD"/>
</dbReference>
<feature type="domain" description="RING-type" evidence="7">
    <location>
        <begin position="16"/>
        <end position="59"/>
    </location>
</feature>
<dbReference type="InterPro" id="IPR001841">
    <property type="entry name" value="Znf_RING"/>
</dbReference>
<dbReference type="EMBL" id="AHAT01037862">
    <property type="status" value="NOT_ANNOTATED_CDS"/>
    <property type="molecule type" value="Genomic_DNA"/>
</dbReference>
<dbReference type="EMBL" id="AHAT01037863">
    <property type="status" value="NOT_ANNOTATED_CDS"/>
    <property type="molecule type" value="Genomic_DNA"/>
</dbReference>
<evidence type="ECO:0000256" key="3">
    <source>
        <dbReference type="ARBA" id="ARBA00022771"/>
    </source>
</evidence>
<dbReference type="InterPro" id="IPR013320">
    <property type="entry name" value="ConA-like_dom_sf"/>
</dbReference>
<evidence type="ECO:0000313" key="10">
    <source>
        <dbReference type="Ensembl" id="ENSLOCP00000021170.1"/>
    </source>
</evidence>
<keyword evidence="1" id="KW-0399">Innate immunity</keyword>
<dbReference type="GO" id="GO:0045087">
    <property type="term" value="P:innate immune response"/>
    <property type="evidence" value="ECO:0007669"/>
    <property type="project" value="UniProtKB-KW"/>
</dbReference>
<dbReference type="InterPro" id="IPR001870">
    <property type="entry name" value="B30.2/SPRY"/>
</dbReference>
<dbReference type="Gene3D" id="3.30.40.10">
    <property type="entry name" value="Zinc/RING finger domain, C3HC4 (zinc finger)"/>
    <property type="match status" value="1"/>
</dbReference>
<evidence type="ECO:0000259" key="7">
    <source>
        <dbReference type="PROSITE" id="PS50089"/>
    </source>
</evidence>
<dbReference type="EMBL" id="AHAT01037864">
    <property type="status" value="NOT_ANNOTATED_CDS"/>
    <property type="molecule type" value="Genomic_DNA"/>
</dbReference>
<dbReference type="AlphaFoldDB" id="W5NKL1"/>
<dbReference type="EMBL" id="AHAT01037865">
    <property type="status" value="NOT_ANNOTATED_CDS"/>
    <property type="molecule type" value="Genomic_DNA"/>
</dbReference>
<evidence type="ECO:0000259" key="8">
    <source>
        <dbReference type="PROSITE" id="PS50119"/>
    </source>
</evidence>
<dbReference type="Gene3D" id="4.10.830.40">
    <property type="match status" value="1"/>
</dbReference>
<dbReference type="SMART" id="SM00336">
    <property type="entry name" value="BBOX"/>
    <property type="match status" value="1"/>
</dbReference>
<dbReference type="GeneTree" id="ENSGT01150000286899"/>
<dbReference type="EMBL" id="AHAT01037860">
    <property type="status" value="NOT_ANNOTATED_CDS"/>
    <property type="molecule type" value="Genomic_DNA"/>
</dbReference>
<dbReference type="SMART" id="SM00184">
    <property type="entry name" value="RING"/>
    <property type="match status" value="1"/>
</dbReference>
<evidence type="ECO:0000256" key="2">
    <source>
        <dbReference type="ARBA" id="ARBA00022723"/>
    </source>
</evidence>
<dbReference type="Pfam" id="PF00622">
    <property type="entry name" value="SPRY"/>
    <property type="match status" value="1"/>
</dbReference>
<dbReference type="SUPFAM" id="SSF49899">
    <property type="entry name" value="Concanavalin A-like lectins/glucanases"/>
    <property type="match status" value="1"/>
</dbReference>
<dbReference type="InterPro" id="IPR003879">
    <property type="entry name" value="Butyrophylin_SPRY"/>
</dbReference>
<dbReference type="Ensembl" id="ENSLOCT00000021206.1">
    <property type="protein sequence ID" value="ENSLOCP00000021170.1"/>
    <property type="gene ID" value="ENSLOCG00000017123.1"/>
</dbReference>
<dbReference type="HOGENOM" id="CLU_013137_0_2_1"/>
<dbReference type="Bgee" id="ENSLOCG00000017123">
    <property type="expression patterns" value="Expressed in intestine and 13 other cell types or tissues"/>
</dbReference>
<reference evidence="10" key="3">
    <citation type="submission" date="2025-09" db="UniProtKB">
        <authorList>
            <consortium name="Ensembl"/>
        </authorList>
    </citation>
    <scope>IDENTIFICATION</scope>
</reference>
<dbReference type="EMBL" id="AHAT01037861">
    <property type="status" value="NOT_ANNOTATED_CDS"/>
    <property type="molecule type" value="Genomic_DNA"/>
</dbReference>
<evidence type="ECO:0000256" key="1">
    <source>
        <dbReference type="ARBA" id="ARBA00022588"/>
    </source>
</evidence>
<dbReference type="SMART" id="SM00589">
    <property type="entry name" value="PRY"/>
    <property type="match status" value="1"/>
</dbReference>
<dbReference type="Pfam" id="PF13765">
    <property type="entry name" value="PRY"/>
    <property type="match status" value="1"/>
</dbReference>
<dbReference type="InterPro" id="IPR017907">
    <property type="entry name" value="Znf_RING_CS"/>
</dbReference>
<keyword evidence="5" id="KW-0391">Immunity</keyword>
<evidence type="ECO:0000313" key="11">
    <source>
        <dbReference type="Proteomes" id="UP000018468"/>
    </source>
</evidence>
<dbReference type="PROSITE" id="PS50188">
    <property type="entry name" value="B302_SPRY"/>
    <property type="match status" value="1"/>
</dbReference>
<dbReference type="Gene3D" id="3.30.160.60">
    <property type="entry name" value="Classic Zinc Finger"/>
    <property type="match status" value="1"/>
</dbReference>
<evidence type="ECO:0000256" key="5">
    <source>
        <dbReference type="ARBA" id="ARBA00022859"/>
    </source>
</evidence>
<dbReference type="Pfam" id="PF15227">
    <property type="entry name" value="zf-C3HC4_4"/>
    <property type="match status" value="1"/>
</dbReference>
<reference evidence="10" key="2">
    <citation type="submission" date="2025-08" db="UniProtKB">
        <authorList>
            <consortium name="Ensembl"/>
        </authorList>
    </citation>
    <scope>IDENTIFICATION</scope>
</reference>
<dbReference type="EMBL" id="AHAT01037857">
    <property type="status" value="NOT_ANNOTATED_CDS"/>
    <property type="molecule type" value="Genomic_DNA"/>
</dbReference>
<dbReference type="Pfam" id="PF00643">
    <property type="entry name" value="zf-B_box"/>
    <property type="match status" value="1"/>
</dbReference>
<keyword evidence="3 6" id="KW-0863">Zinc-finger</keyword>
<reference evidence="11" key="1">
    <citation type="submission" date="2011-12" db="EMBL/GenBank/DDBJ databases">
        <title>The Draft Genome of Lepisosteus oculatus.</title>
        <authorList>
            <consortium name="The Broad Institute Genome Assembly &amp; Analysis Group"/>
            <consortium name="Computational R&amp;D Group"/>
            <consortium name="and Sequencing Platform"/>
            <person name="Di Palma F."/>
            <person name="Alfoldi J."/>
            <person name="Johnson J."/>
            <person name="Berlin A."/>
            <person name="Gnerre S."/>
            <person name="Jaffe D."/>
            <person name="MacCallum I."/>
            <person name="Young S."/>
            <person name="Walker B.J."/>
            <person name="Lander E.S."/>
            <person name="Lindblad-Toh K."/>
        </authorList>
    </citation>
    <scope>NUCLEOTIDE SEQUENCE [LARGE SCALE GENOMIC DNA]</scope>
</reference>
<dbReference type="InterPro" id="IPR051051">
    <property type="entry name" value="E3_ubiq-ligase_TRIM/RNF"/>
</dbReference>
<dbReference type="Gene3D" id="2.60.120.920">
    <property type="match status" value="1"/>
</dbReference>
<name>W5NKL1_LEPOC</name>
<dbReference type="PRINTS" id="PR01407">
    <property type="entry name" value="BUTYPHLNCDUF"/>
</dbReference>
<dbReference type="SUPFAM" id="SSF57845">
    <property type="entry name" value="B-box zinc-binding domain"/>
    <property type="match status" value="1"/>
</dbReference>
<dbReference type="PANTHER" id="PTHR25465:SF80">
    <property type="entry name" value="TRIPARTITE MOTIF-CONTAINING PROTEIN 16-LIKE"/>
    <property type="match status" value="1"/>
</dbReference>
<dbReference type="Proteomes" id="UP000018468">
    <property type="component" value="Linkage group LG8"/>
</dbReference>
<dbReference type="SMART" id="SM00449">
    <property type="entry name" value="SPRY"/>
    <property type="match status" value="1"/>
</dbReference>
<feature type="domain" description="B box-type" evidence="8">
    <location>
        <begin position="149"/>
        <end position="189"/>
    </location>
</feature>
<dbReference type="InterPro" id="IPR006574">
    <property type="entry name" value="PRY"/>
</dbReference>
<dbReference type="EMBL" id="AHAT01037858">
    <property type="status" value="NOT_ANNOTATED_CDS"/>
    <property type="molecule type" value="Genomic_DNA"/>
</dbReference>
<dbReference type="PROSITE" id="PS00518">
    <property type="entry name" value="ZF_RING_1"/>
    <property type="match status" value="1"/>
</dbReference>
<feature type="domain" description="B30.2/SPRY" evidence="9">
    <location>
        <begin position="209"/>
        <end position="406"/>
    </location>
</feature>
<evidence type="ECO:0000256" key="6">
    <source>
        <dbReference type="PROSITE-ProRule" id="PRU00024"/>
    </source>
</evidence>
<dbReference type="PROSITE" id="PS50119">
    <property type="entry name" value="ZF_BBOX"/>
    <property type="match status" value="1"/>
</dbReference>
<organism evidence="10 11">
    <name type="scientific">Lepisosteus oculatus</name>
    <name type="common">Spotted gar</name>
    <dbReference type="NCBI Taxonomy" id="7918"/>
    <lineage>
        <taxon>Eukaryota</taxon>
        <taxon>Metazoa</taxon>
        <taxon>Chordata</taxon>
        <taxon>Craniata</taxon>
        <taxon>Vertebrata</taxon>
        <taxon>Euteleostomi</taxon>
        <taxon>Actinopterygii</taxon>
        <taxon>Neopterygii</taxon>
        <taxon>Holostei</taxon>
        <taxon>Semionotiformes</taxon>
        <taxon>Lepisosteidae</taxon>
        <taxon>Lepisosteus</taxon>
    </lineage>
</organism>
<proteinExistence type="predicted"/>
<dbReference type="CDD" id="cd19769">
    <property type="entry name" value="Bbox2_TRIM16-like"/>
    <property type="match status" value="1"/>
</dbReference>
<dbReference type="PANTHER" id="PTHR25465">
    <property type="entry name" value="B-BOX DOMAIN CONTAINING"/>
    <property type="match status" value="1"/>
</dbReference>
<dbReference type="InterPro" id="IPR043136">
    <property type="entry name" value="B30.2/SPRY_sf"/>
</dbReference>
<evidence type="ECO:0000256" key="4">
    <source>
        <dbReference type="ARBA" id="ARBA00022833"/>
    </source>
</evidence>
<dbReference type="EMBL" id="AHAT01037866">
    <property type="status" value="NOT_ANNOTATED_CDS"/>
    <property type="molecule type" value="Genomic_DNA"/>
</dbReference>